<comment type="caution">
    <text evidence="2">The sequence shown here is derived from an EMBL/GenBank/DDBJ whole genome shotgun (WGS) entry which is preliminary data.</text>
</comment>
<dbReference type="InterPro" id="IPR019734">
    <property type="entry name" value="TPR_rpt"/>
</dbReference>
<dbReference type="AlphaFoldDB" id="A0A0W8G2W2"/>
<dbReference type="PANTHER" id="PTHR44998">
    <property type="match status" value="1"/>
</dbReference>
<dbReference type="Pfam" id="PF14559">
    <property type="entry name" value="TPR_19"/>
    <property type="match status" value="1"/>
</dbReference>
<reference evidence="2" key="1">
    <citation type="journal article" date="2015" name="Proc. Natl. Acad. Sci. U.S.A.">
        <title>Networks of energetic and metabolic interactions define dynamics in microbial communities.</title>
        <authorList>
            <person name="Embree M."/>
            <person name="Liu J.K."/>
            <person name="Al-Bassam M.M."/>
            <person name="Zengler K."/>
        </authorList>
    </citation>
    <scope>NUCLEOTIDE SEQUENCE</scope>
</reference>
<feature type="region of interest" description="Disordered" evidence="1">
    <location>
        <begin position="1"/>
        <end position="50"/>
    </location>
</feature>
<gene>
    <name evidence="2" type="ORF">ASZ90_002659</name>
</gene>
<accession>A0A0W8G2W2</accession>
<dbReference type="InterPro" id="IPR011990">
    <property type="entry name" value="TPR-like_helical_dom_sf"/>
</dbReference>
<dbReference type="EMBL" id="LNQE01000324">
    <property type="protein sequence ID" value="KUG27487.1"/>
    <property type="molecule type" value="Genomic_DNA"/>
</dbReference>
<evidence type="ECO:0000313" key="2">
    <source>
        <dbReference type="EMBL" id="KUG27487.1"/>
    </source>
</evidence>
<dbReference type="GO" id="GO:0006493">
    <property type="term" value="P:protein O-linked glycosylation"/>
    <property type="evidence" value="ECO:0007669"/>
    <property type="project" value="TreeGrafter"/>
</dbReference>
<name>A0A0W8G2W2_9ZZZZ</name>
<dbReference type="PANTHER" id="PTHR44998:SF1">
    <property type="entry name" value="UDP-N-ACETYLGLUCOSAMINE--PEPTIDE N-ACETYLGLUCOSAMINYLTRANSFERASE 110 KDA SUBUNIT"/>
    <property type="match status" value="1"/>
</dbReference>
<organism evidence="2">
    <name type="scientific">hydrocarbon metagenome</name>
    <dbReference type="NCBI Taxonomy" id="938273"/>
    <lineage>
        <taxon>unclassified sequences</taxon>
        <taxon>metagenomes</taxon>
        <taxon>ecological metagenomes</taxon>
    </lineage>
</organism>
<dbReference type="SUPFAM" id="SSF48452">
    <property type="entry name" value="TPR-like"/>
    <property type="match status" value="1"/>
</dbReference>
<protein>
    <submittedName>
        <fullName evidence="2">Tpr repeat-containing protein</fullName>
    </submittedName>
</protein>
<dbReference type="PROSITE" id="PS50005">
    <property type="entry name" value="TPR"/>
    <property type="match status" value="1"/>
</dbReference>
<evidence type="ECO:0000256" key="1">
    <source>
        <dbReference type="SAM" id="MobiDB-lite"/>
    </source>
</evidence>
<proteinExistence type="predicted"/>
<sequence length="282" mass="31889">MPKDTATRPPVIDDGTQPHKIKGIFSSPAPAAPATEPDGSAPGAIRPETPDDGVDPGKIYWFASECGPDTVVLKRLDTHFLPTGQQALVNRETFFANYSLEPDLGYRYVTQRIVRGDWYRKQDLQVEAKIEYQLALRIDEENIRANFGLGLAYLALNQLDKGRYVFSRLVDMDESFEEAHKHLFNEFGIALRKKKLFDEAMRYYGRAAELSPGDENIYLNMARAMFEKGDVEAAFAHLKKTFEINRTVGEAKAFLGFLRKKGFEAGDPTLRQFFIRLGTDPK</sequence>
<dbReference type="GO" id="GO:0016757">
    <property type="term" value="F:glycosyltransferase activity"/>
    <property type="evidence" value="ECO:0007669"/>
    <property type="project" value="TreeGrafter"/>
</dbReference>
<dbReference type="SMART" id="SM00028">
    <property type="entry name" value="TPR"/>
    <property type="match status" value="4"/>
</dbReference>
<dbReference type="Gene3D" id="1.25.40.10">
    <property type="entry name" value="Tetratricopeptide repeat domain"/>
    <property type="match status" value="1"/>
</dbReference>